<sequence>MDPGGYIHRPTSTSFMTANRPLLTGPSVLHARPPTFHRVTPLAPKVIDKVHLHEQPIPERGIDEKSWPMMKGSRKTRLDQHQDSTA</sequence>
<dbReference type="Proteomes" id="UP000011096">
    <property type="component" value="Unassembled WGS sequence"/>
</dbReference>
<evidence type="ECO:0000313" key="2">
    <source>
        <dbReference type="EMBL" id="KAF4477856.1"/>
    </source>
</evidence>
<dbReference type="GeneID" id="90980359"/>
<organism evidence="2 3">
    <name type="scientific">Colletotrichum fructicola (strain Nara gc5)</name>
    <name type="common">Anthracnose fungus</name>
    <name type="synonym">Colletotrichum gloeosporioides (strain Nara gc5)</name>
    <dbReference type="NCBI Taxonomy" id="1213859"/>
    <lineage>
        <taxon>Eukaryota</taxon>
        <taxon>Fungi</taxon>
        <taxon>Dikarya</taxon>
        <taxon>Ascomycota</taxon>
        <taxon>Pezizomycotina</taxon>
        <taxon>Sordariomycetes</taxon>
        <taxon>Hypocreomycetidae</taxon>
        <taxon>Glomerellales</taxon>
        <taxon>Glomerellaceae</taxon>
        <taxon>Colletotrichum</taxon>
        <taxon>Colletotrichum gloeosporioides species complex</taxon>
    </lineage>
</organism>
<gene>
    <name evidence="2" type="ORF">CGGC5_v014166</name>
</gene>
<protein>
    <submittedName>
        <fullName evidence="2">Uncharacterized protein</fullName>
    </submittedName>
</protein>
<reference evidence="2 3" key="1">
    <citation type="submission" date="2012-08" db="EMBL/GenBank/DDBJ databases">
        <authorList>
            <person name="Gan P.H.P."/>
            <person name="Ikeda K."/>
            <person name="Irieda H."/>
            <person name="Narusaka M."/>
            <person name="O'Connell R.J."/>
            <person name="Narusaka Y."/>
            <person name="Takano Y."/>
            <person name="Kubo Y."/>
            <person name="Shirasu K."/>
        </authorList>
    </citation>
    <scope>NUCLEOTIDE SEQUENCE [LARGE SCALE GENOMIC DNA]</scope>
    <source>
        <strain evidence="2 3">Nara gc5</strain>
    </source>
</reference>
<proteinExistence type="predicted"/>
<dbReference type="AlphaFoldDB" id="A0A7J6IQ69"/>
<evidence type="ECO:0000256" key="1">
    <source>
        <dbReference type="SAM" id="MobiDB-lite"/>
    </source>
</evidence>
<feature type="region of interest" description="Disordered" evidence="1">
    <location>
        <begin position="55"/>
        <end position="86"/>
    </location>
</feature>
<comment type="caution">
    <text evidence="2">The sequence shown here is derived from an EMBL/GenBank/DDBJ whole genome shotgun (WGS) entry which is preliminary data.</text>
</comment>
<dbReference type="OrthoDB" id="10307825at2759"/>
<keyword evidence="3" id="KW-1185">Reference proteome</keyword>
<reference evidence="2 3" key="2">
    <citation type="submission" date="2020-04" db="EMBL/GenBank/DDBJ databases">
        <title>Genome sequencing and assembly of multiple isolates from the Colletotrichum gloeosporioides species complex.</title>
        <authorList>
            <person name="Gan P."/>
            <person name="Shirasu K."/>
        </authorList>
    </citation>
    <scope>NUCLEOTIDE SEQUENCE [LARGE SCALE GENOMIC DNA]</scope>
    <source>
        <strain evidence="2 3">Nara gc5</strain>
    </source>
</reference>
<evidence type="ECO:0000313" key="3">
    <source>
        <dbReference type="Proteomes" id="UP000011096"/>
    </source>
</evidence>
<dbReference type="RefSeq" id="XP_066007696.1">
    <property type="nucleotide sequence ID" value="XM_066153051.1"/>
</dbReference>
<dbReference type="InParanoid" id="A0A7J6IQ69"/>
<accession>A0A7J6IQ69</accession>
<feature type="compositionally biased region" description="Basic and acidic residues" evidence="1">
    <location>
        <begin position="76"/>
        <end position="86"/>
    </location>
</feature>
<feature type="compositionally biased region" description="Basic and acidic residues" evidence="1">
    <location>
        <begin position="55"/>
        <end position="66"/>
    </location>
</feature>
<name>A0A7J6IQ69_COLFN</name>
<dbReference type="EMBL" id="ANPB02000008">
    <property type="protein sequence ID" value="KAF4477856.1"/>
    <property type="molecule type" value="Genomic_DNA"/>
</dbReference>